<name>A0ABX7Q171_9BACT</name>
<dbReference type="PANTHER" id="PTHR12631:SF10">
    <property type="entry name" value="BETA-XYLOSIDASE-LIKE PROTEIN-RELATED"/>
    <property type="match status" value="1"/>
</dbReference>
<evidence type="ECO:0000313" key="3">
    <source>
        <dbReference type="Proteomes" id="UP000663651"/>
    </source>
</evidence>
<dbReference type="InterPro" id="IPR051923">
    <property type="entry name" value="Glycosyl_Hydrolase_39"/>
</dbReference>
<dbReference type="SUPFAM" id="SSF51445">
    <property type="entry name" value="(Trans)glycosidases"/>
    <property type="match status" value="1"/>
</dbReference>
<dbReference type="Pfam" id="PF11790">
    <property type="entry name" value="Glyco_hydro_cc"/>
    <property type="match status" value="1"/>
</dbReference>
<dbReference type="InterPro" id="IPR024655">
    <property type="entry name" value="Asl1_glyco_hydro_catalytic"/>
</dbReference>
<keyword evidence="3" id="KW-1185">Reference proteome</keyword>
<organism evidence="2 3">
    <name type="scientific">Geobacter benzoatilyticus</name>
    <dbReference type="NCBI Taxonomy" id="2815309"/>
    <lineage>
        <taxon>Bacteria</taxon>
        <taxon>Pseudomonadati</taxon>
        <taxon>Thermodesulfobacteriota</taxon>
        <taxon>Desulfuromonadia</taxon>
        <taxon>Geobacterales</taxon>
        <taxon>Geobacteraceae</taxon>
        <taxon>Geobacter</taxon>
    </lineage>
</organism>
<evidence type="ECO:0000259" key="1">
    <source>
        <dbReference type="Pfam" id="PF11790"/>
    </source>
</evidence>
<dbReference type="Proteomes" id="UP000663651">
    <property type="component" value="Chromosome"/>
</dbReference>
<reference evidence="2 3" key="1">
    <citation type="submission" date="2021-03" db="EMBL/GenBank/DDBJ databases">
        <title>Geobacter metallireducens gen. nov. sp. nov., a microorganism capable of coupling the complete oxidation of organic compounds to the reduction of iron and other metals.</title>
        <authorList>
            <person name="Li Y."/>
        </authorList>
    </citation>
    <scope>NUCLEOTIDE SEQUENCE [LARGE SCALE GENOMIC DNA]</scope>
    <source>
        <strain evidence="2 3">Jerry-YX</strain>
    </source>
</reference>
<sequence>MKKFYEIVICIFIVLIVGMSNAKTNVEYIPEEFFGMHVQHLDSSGWPLVKFKSLRLWDSGVRWDNIEVEDNEFNFKMLDFYIKSAIDHNVDVLYTMGMTPTWASGRPNEPSVYGKSGIAAEPVNIELWKRYVRKIVERYRGRIKYYEIWNEPAEKGFFSGDIITLVKMTKEAHAIIKSVDPAARIVCPPSTAKKNGIAWLDEFLRLGGGDYIDIVGYHLYVPGKPELMVKVIRHVKNIMGKHNVVKPIWNTETGWSRNVAIPPGSDAAYVARSYIINWSEGVERFFWYSWDNTNWVSINMINNYGGLTDSAIAYGTIQKWLVGTRMLSCTSSKNQTWECVLLNKDNSLAKILWTEEGQTEYLFNDNIRIDYIENLNGKHLKFNNNRFVLDCSPVYVKYSLVTINNI</sequence>
<protein>
    <recommendedName>
        <fullName evidence="1">Asl1-like glycosyl hydrolase catalytic domain-containing protein</fullName>
    </recommendedName>
</protein>
<dbReference type="InterPro" id="IPR017853">
    <property type="entry name" value="GH"/>
</dbReference>
<accession>A0ABX7Q171</accession>
<feature type="domain" description="Asl1-like glycosyl hydrolase catalytic" evidence="1">
    <location>
        <begin position="173"/>
        <end position="314"/>
    </location>
</feature>
<dbReference type="EMBL" id="CP071382">
    <property type="protein sequence ID" value="QSV44856.1"/>
    <property type="molecule type" value="Genomic_DNA"/>
</dbReference>
<dbReference type="PANTHER" id="PTHR12631">
    <property type="entry name" value="ALPHA-L-IDURONIDASE"/>
    <property type="match status" value="1"/>
</dbReference>
<proteinExistence type="predicted"/>
<dbReference type="Gene3D" id="3.20.20.80">
    <property type="entry name" value="Glycosidases"/>
    <property type="match status" value="1"/>
</dbReference>
<gene>
    <name evidence="2" type="ORF">JZM60_11910</name>
</gene>
<evidence type="ECO:0000313" key="2">
    <source>
        <dbReference type="EMBL" id="QSV44856.1"/>
    </source>
</evidence>
<dbReference type="RefSeq" id="WP_207162670.1">
    <property type="nucleotide sequence ID" value="NZ_CP071382.1"/>
</dbReference>